<proteinExistence type="predicted"/>
<evidence type="ECO:0000313" key="1">
    <source>
        <dbReference type="EMBL" id="GIY11187.1"/>
    </source>
</evidence>
<protein>
    <submittedName>
        <fullName evidence="1">Uncharacterized protein</fullName>
    </submittedName>
</protein>
<comment type="caution">
    <text evidence="1">The sequence shown here is derived from an EMBL/GenBank/DDBJ whole genome shotgun (WGS) entry which is preliminary data.</text>
</comment>
<sequence length="83" mass="10044">MLLPEQQQSLPGERGVCEGKLFIIDAVTDVMKDKTSIYTTPQSGDWKEEKRRDSRFIIEKRFQLFRETRWIIMEKIFLCVYYY</sequence>
<dbReference type="Proteomes" id="UP001054945">
    <property type="component" value="Unassembled WGS sequence"/>
</dbReference>
<evidence type="ECO:0000313" key="2">
    <source>
        <dbReference type="Proteomes" id="UP001054945"/>
    </source>
</evidence>
<name>A0AAV4QSV7_CAEEX</name>
<gene>
    <name evidence="1" type="ORF">CEXT_422021</name>
</gene>
<organism evidence="1 2">
    <name type="scientific">Caerostris extrusa</name>
    <name type="common">Bark spider</name>
    <name type="synonym">Caerostris bankana</name>
    <dbReference type="NCBI Taxonomy" id="172846"/>
    <lineage>
        <taxon>Eukaryota</taxon>
        <taxon>Metazoa</taxon>
        <taxon>Ecdysozoa</taxon>
        <taxon>Arthropoda</taxon>
        <taxon>Chelicerata</taxon>
        <taxon>Arachnida</taxon>
        <taxon>Araneae</taxon>
        <taxon>Araneomorphae</taxon>
        <taxon>Entelegynae</taxon>
        <taxon>Araneoidea</taxon>
        <taxon>Araneidae</taxon>
        <taxon>Caerostris</taxon>
    </lineage>
</organism>
<dbReference type="EMBL" id="BPLR01006617">
    <property type="protein sequence ID" value="GIY11187.1"/>
    <property type="molecule type" value="Genomic_DNA"/>
</dbReference>
<keyword evidence="2" id="KW-1185">Reference proteome</keyword>
<reference evidence="1 2" key="1">
    <citation type="submission" date="2021-06" db="EMBL/GenBank/DDBJ databases">
        <title>Caerostris extrusa draft genome.</title>
        <authorList>
            <person name="Kono N."/>
            <person name="Arakawa K."/>
        </authorList>
    </citation>
    <scope>NUCLEOTIDE SEQUENCE [LARGE SCALE GENOMIC DNA]</scope>
</reference>
<accession>A0AAV4QSV7</accession>
<dbReference type="AlphaFoldDB" id="A0AAV4QSV7"/>